<keyword evidence="1" id="KW-0808">Transferase</keyword>
<dbReference type="RefSeq" id="WP_005977085.1">
    <property type="nucleotide sequence ID" value="NZ_BAABXY010000001.1"/>
</dbReference>
<sequence>MLYFLHGDTSPLQIKYEELLNKIKNEFSNIPEKYFDASQKEDELFLQAVSTNSIFNPKELLILRRAEDIKNIESFFKSLKLFNLSQKEIIIVYEEFLNDYGKIKNPLSKKALDSIGEIAQIICYRKENEKKAITFYLQHELNVSEYEAEKFVEIIGDDFFKIKNEVEKVKNYLDGDIFNLTKVMPILSITKEYNHRTLIENFLYNRNAAPLLEFLQKEKEYMGFLYMTTEELLLNLKLNYLSKESIITKNTSYKKFNDSIFENTKKYFKKDNGFMHPYQIFLKFKNIDIFKSEFIEKKLEELLQAEYSIKNGTLDDEIAVETLILNFFTD</sequence>
<evidence type="ECO:0000313" key="6">
    <source>
        <dbReference type="EMBL" id="SQJ02779.1"/>
    </source>
</evidence>
<feature type="domain" description="DNA polymerase III delta subunit-like C-terminal" evidence="5">
    <location>
        <begin position="275"/>
        <end position="327"/>
    </location>
</feature>
<dbReference type="PANTHER" id="PTHR34388">
    <property type="entry name" value="DNA POLYMERASE III SUBUNIT DELTA"/>
    <property type="match status" value="1"/>
</dbReference>
<keyword evidence="2" id="KW-0548">Nucleotidyltransferase</keyword>
<dbReference type="GO" id="GO:0003677">
    <property type="term" value="F:DNA binding"/>
    <property type="evidence" value="ECO:0007669"/>
    <property type="project" value="InterPro"/>
</dbReference>
<dbReference type="KEGG" id="ful:C4N20_15120"/>
<dbReference type="Proteomes" id="UP000249008">
    <property type="component" value="Chromosome 1"/>
</dbReference>
<dbReference type="InterPro" id="IPR048466">
    <property type="entry name" value="DNA_pol3_delta-like_C"/>
</dbReference>
<dbReference type="InterPro" id="IPR005790">
    <property type="entry name" value="DNA_polIII_delta"/>
</dbReference>
<dbReference type="GeneID" id="78456157"/>
<dbReference type="EMBL" id="LS483487">
    <property type="protein sequence ID" value="SQJ02779.1"/>
    <property type="molecule type" value="Genomic_DNA"/>
</dbReference>
<organism evidence="6 7">
    <name type="scientific">Fusobacterium ulcerans</name>
    <dbReference type="NCBI Taxonomy" id="861"/>
    <lineage>
        <taxon>Bacteria</taxon>
        <taxon>Fusobacteriati</taxon>
        <taxon>Fusobacteriota</taxon>
        <taxon>Fusobacteriia</taxon>
        <taxon>Fusobacteriales</taxon>
        <taxon>Fusobacteriaceae</taxon>
        <taxon>Fusobacterium</taxon>
    </lineage>
</organism>
<evidence type="ECO:0000256" key="2">
    <source>
        <dbReference type="ARBA" id="ARBA00022695"/>
    </source>
</evidence>
<dbReference type="PANTHER" id="PTHR34388:SF1">
    <property type="entry name" value="DNA POLYMERASE III SUBUNIT DELTA"/>
    <property type="match status" value="1"/>
</dbReference>
<dbReference type="GO" id="GO:0009360">
    <property type="term" value="C:DNA polymerase III complex"/>
    <property type="evidence" value="ECO:0007669"/>
    <property type="project" value="TreeGrafter"/>
</dbReference>
<dbReference type="Pfam" id="PF21694">
    <property type="entry name" value="DNA_pol3_delta_C"/>
    <property type="match status" value="1"/>
</dbReference>
<accession>A0AAX1TN92</accession>
<dbReference type="GO" id="GO:0003887">
    <property type="term" value="F:DNA-directed DNA polymerase activity"/>
    <property type="evidence" value="ECO:0007669"/>
    <property type="project" value="UniProtKB-KW"/>
</dbReference>
<proteinExistence type="predicted"/>
<gene>
    <name evidence="6" type="ORF">NCTC12112_01600</name>
</gene>
<reference evidence="6 7" key="1">
    <citation type="submission" date="2018-06" db="EMBL/GenBank/DDBJ databases">
        <authorList>
            <consortium name="Pathogen Informatics"/>
            <person name="Doyle S."/>
        </authorList>
    </citation>
    <scope>NUCLEOTIDE SEQUENCE [LARGE SCALE GENOMIC DNA]</scope>
    <source>
        <strain evidence="6 7">NCTC12112</strain>
    </source>
</reference>
<evidence type="ECO:0000259" key="5">
    <source>
        <dbReference type="Pfam" id="PF21694"/>
    </source>
</evidence>
<evidence type="ECO:0000256" key="1">
    <source>
        <dbReference type="ARBA" id="ARBA00022679"/>
    </source>
</evidence>
<evidence type="ECO:0000256" key="4">
    <source>
        <dbReference type="ARBA" id="ARBA00022932"/>
    </source>
</evidence>
<keyword evidence="4" id="KW-0239">DNA-directed DNA polymerase</keyword>
<evidence type="ECO:0000313" key="7">
    <source>
        <dbReference type="Proteomes" id="UP000249008"/>
    </source>
</evidence>
<keyword evidence="3" id="KW-0235">DNA replication</keyword>
<dbReference type="AlphaFoldDB" id="A0AAX1TN92"/>
<name>A0AAX1TN92_9FUSO</name>
<protein>
    <submittedName>
        <fullName evidence="6">DNA polymerase III subunit delta</fullName>
    </submittedName>
</protein>
<dbReference type="Gene3D" id="1.20.272.10">
    <property type="match status" value="1"/>
</dbReference>
<evidence type="ECO:0000256" key="3">
    <source>
        <dbReference type="ARBA" id="ARBA00022705"/>
    </source>
</evidence>
<dbReference type="GO" id="GO:0006261">
    <property type="term" value="P:DNA-templated DNA replication"/>
    <property type="evidence" value="ECO:0007669"/>
    <property type="project" value="TreeGrafter"/>
</dbReference>